<dbReference type="UniPathway" id="UPA00223">
    <property type="reaction ID" value="UER01007"/>
</dbReference>
<evidence type="ECO:0000313" key="7">
    <source>
        <dbReference type="Proteomes" id="UP000054717"/>
    </source>
</evidence>
<dbReference type="GO" id="GO:0004333">
    <property type="term" value="F:fumarate hydratase activity"/>
    <property type="evidence" value="ECO:0007669"/>
    <property type="project" value="UniProtKB-UniRule"/>
</dbReference>
<accession>A0A158HT32</accession>
<feature type="binding site" evidence="3">
    <location>
        <position position="192"/>
    </location>
    <ligand>
        <name>substrate</name>
    </ligand>
</feature>
<keyword evidence="3" id="KW-0963">Cytoplasm</keyword>
<dbReference type="InterPro" id="IPR024083">
    <property type="entry name" value="Fumarase/histidase_N"/>
</dbReference>
<feature type="binding site" evidence="3">
    <location>
        <position position="324"/>
    </location>
    <ligand>
        <name>substrate</name>
    </ligand>
</feature>
<dbReference type="InterPro" id="IPR000362">
    <property type="entry name" value="Fumarate_lyase_fam"/>
</dbReference>
<feature type="active site" evidence="3">
    <location>
        <position position="323"/>
    </location>
</feature>
<feature type="domain" description="Fumarase C C-terminal" evidence="5">
    <location>
        <begin position="413"/>
        <end position="465"/>
    </location>
</feature>
<dbReference type="FunFam" id="1.20.200.10:FF:000001">
    <property type="entry name" value="Fumarate hydratase, mitochondrial"/>
    <property type="match status" value="1"/>
</dbReference>
<dbReference type="InterPro" id="IPR020557">
    <property type="entry name" value="Fumarate_lyase_CS"/>
</dbReference>
<evidence type="ECO:0000259" key="5">
    <source>
        <dbReference type="Pfam" id="PF10415"/>
    </source>
</evidence>
<feature type="binding site" evidence="3">
    <location>
        <begin position="144"/>
        <end position="146"/>
    </location>
    <ligand>
        <name>substrate</name>
    </ligand>
</feature>
<feature type="site" description="Important for catalytic activity" evidence="3">
    <location>
        <position position="336"/>
    </location>
</feature>
<proteinExistence type="inferred from homology"/>
<dbReference type="InterPro" id="IPR018951">
    <property type="entry name" value="Fumarase_C_C"/>
</dbReference>
<reference evidence="6" key="1">
    <citation type="submission" date="2016-01" db="EMBL/GenBank/DDBJ databases">
        <authorList>
            <person name="Peeters Charlotte."/>
        </authorList>
    </citation>
    <scope>NUCLEOTIDE SEQUENCE</scope>
    <source>
        <strain evidence="6">LMG 22936</strain>
    </source>
</reference>
<feature type="binding site" evidence="3">
    <location>
        <begin position="329"/>
        <end position="331"/>
    </location>
    <ligand>
        <name>substrate</name>
    </ligand>
</feature>
<dbReference type="InterPro" id="IPR022761">
    <property type="entry name" value="Fumarate_lyase_N"/>
</dbReference>
<comment type="miscellaneous">
    <text evidence="3">There are 2 substrate-binding sites: the catalytic A site, and the non-catalytic B site that may play a role in the transfer of substrate or product between the active site and the solvent. Alternatively, the B site may bind allosteric effectors.</text>
</comment>
<evidence type="ECO:0000256" key="1">
    <source>
        <dbReference type="ARBA" id="ARBA00009084"/>
    </source>
</evidence>
<protein>
    <recommendedName>
        <fullName evidence="3">Fumarate hydratase class II</fullName>
        <shortName evidence="3">Fumarase C</shortName>
        <ecNumber evidence="3">4.2.1.2</ecNumber>
    </recommendedName>
    <alternativeName>
        <fullName evidence="3">Aerobic fumarase</fullName>
    </alternativeName>
    <alternativeName>
        <fullName evidence="3">Iron-independent fumarase</fullName>
    </alternativeName>
</protein>
<feature type="active site" description="Proton donor/acceptor" evidence="3">
    <location>
        <position position="193"/>
    </location>
</feature>
<dbReference type="GO" id="GO:0006106">
    <property type="term" value="P:fumarate metabolic process"/>
    <property type="evidence" value="ECO:0007669"/>
    <property type="project" value="InterPro"/>
</dbReference>
<dbReference type="Pfam" id="PF10415">
    <property type="entry name" value="FumaraseC_C"/>
    <property type="match status" value="1"/>
</dbReference>
<evidence type="ECO:0000256" key="3">
    <source>
        <dbReference type="HAMAP-Rule" id="MF_00743"/>
    </source>
</evidence>
<evidence type="ECO:0000256" key="2">
    <source>
        <dbReference type="ARBA" id="ARBA00023239"/>
    </source>
</evidence>
<comment type="catalytic activity">
    <reaction evidence="3">
        <text>(S)-malate = fumarate + H2O</text>
        <dbReference type="Rhea" id="RHEA:12460"/>
        <dbReference type="ChEBI" id="CHEBI:15377"/>
        <dbReference type="ChEBI" id="CHEBI:15589"/>
        <dbReference type="ChEBI" id="CHEBI:29806"/>
        <dbReference type="EC" id="4.2.1.2"/>
    </reaction>
</comment>
<evidence type="ECO:0000313" key="6">
    <source>
        <dbReference type="EMBL" id="SAL47081.1"/>
    </source>
</evidence>
<dbReference type="RefSeq" id="WP_087630689.1">
    <property type="nucleotide sequence ID" value="NZ_FCNZ02000008.1"/>
</dbReference>
<comment type="subunit">
    <text evidence="3">Homotetramer.</text>
</comment>
<dbReference type="InterPro" id="IPR008948">
    <property type="entry name" value="L-Aspartase-like"/>
</dbReference>
<comment type="subcellular location">
    <subcellularLocation>
        <location evidence="3">Cytoplasm</location>
    </subcellularLocation>
</comment>
<feature type="binding site" description="in site B" evidence="3">
    <location>
        <begin position="134"/>
        <end position="137"/>
    </location>
    <ligand>
        <name>substrate</name>
    </ligand>
</feature>
<comment type="function">
    <text evidence="3">Involved in the TCA cycle. Catalyzes the stereospecific interconversion of fumarate to L-malate.</text>
</comment>
<dbReference type="EC" id="4.2.1.2" evidence="3"/>
<dbReference type="EMBL" id="FCNZ02000008">
    <property type="protein sequence ID" value="SAL47081.1"/>
    <property type="molecule type" value="Genomic_DNA"/>
</dbReference>
<keyword evidence="2 3" id="KW-0456">Lyase</keyword>
<comment type="similarity">
    <text evidence="1 3">Belongs to the class-II fumarase/aspartase family. Fumarase subfamily.</text>
</comment>
<dbReference type="FunFam" id="1.10.275.10:FF:000001">
    <property type="entry name" value="Fumarate hydratase, mitochondrial"/>
    <property type="match status" value="1"/>
</dbReference>
<dbReference type="InterPro" id="IPR005677">
    <property type="entry name" value="Fum_hydII"/>
</dbReference>
<dbReference type="PANTHER" id="PTHR11444:SF1">
    <property type="entry name" value="FUMARATE HYDRATASE, MITOCHONDRIAL"/>
    <property type="match status" value="1"/>
</dbReference>
<dbReference type="CDD" id="cd01362">
    <property type="entry name" value="Fumarase_classII"/>
    <property type="match status" value="1"/>
</dbReference>
<dbReference type="Pfam" id="PF00206">
    <property type="entry name" value="Lyase_1"/>
    <property type="match status" value="1"/>
</dbReference>
<keyword evidence="7" id="KW-1185">Reference proteome</keyword>
<evidence type="ECO:0000259" key="4">
    <source>
        <dbReference type="Pfam" id="PF00206"/>
    </source>
</evidence>
<feature type="domain" description="Fumarate lyase N-terminal" evidence="4">
    <location>
        <begin position="17"/>
        <end position="347"/>
    </location>
</feature>
<comment type="caution">
    <text evidence="6">The sequence shown here is derived from an EMBL/GenBank/DDBJ whole genome shotgun (WGS) entry which is preliminary data.</text>
</comment>
<dbReference type="GO" id="GO:0005737">
    <property type="term" value="C:cytoplasm"/>
    <property type="evidence" value="ECO:0007669"/>
    <property type="project" value="UniProtKB-SubCell"/>
</dbReference>
<sequence length="468" mass="50379">MTEQAKGDVRLEKDTFGEIAVPNHKLWGAQTQRSLQNFKISSEKQSPELITALAIVKRAAAEVNLELKVLDEKKARAIIQAADEIIDGKHPDEFPLAVWQTGSGTQTNMNLNEVIANRASELMGGQRGEERLVHPNDDVNRGQSSNDVFPTAMHVAAAYAIVKHLVPSLKVLRETLDEKAKAFDHIVKIGRTHLQDATPLTLGQEFSGYVAQLDQGVRHVEATLPHLYQLAQGGTAVGTGLNAHPAFAAKVAQAIGKLTGLPFETAPNKFEVMAAADALVAAHGALKTVAASLMKIANDIRWLASGPRCGLGELSIPENEPGSSIMPGKVNPTQSEAVTMLCCQVFGNDVAVNFGGASGNFELNVFRPMIAHNMLQSVRLLADGAQSFNDNCAVGIEPNEKRIESLLNESLMLVTALNPHIGYDKAAQIAKKAHKEGTTLKASALALGYVTEAQFDEWVKPEEMVGKR</sequence>
<dbReference type="FunFam" id="1.10.40.30:FF:000002">
    <property type="entry name" value="Fumarate hydratase class II"/>
    <property type="match status" value="1"/>
</dbReference>
<dbReference type="STRING" id="326475.AWB66_02613"/>
<dbReference type="GO" id="GO:0006099">
    <property type="term" value="P:tricarboxylic acid cycle"/>
    <property type="evidence" value="ECO:0007669"/>
    <property type="project" value="UniProtKB-UniRule"/>
</dbReference>
<dbReference type="NCBIfam" id="TIGR00979">
    <property type="entry name" value="fumC_II"/>
    <property type="match status" value="1"/>
</dbReference>
<feature type="binding site" evidence="3">
    <location>
        <begin position="103"/>
        <end position="105"/>
    </location>
    <ligand>
        <name>substrate</name>
    </ligand>
</feature>
<dbReference type="SUPFAM" id="SSF48557">
    <property type="entry name" value="L-aspartase-like"/>
    <property type="match status" value="1"/>
</dbReference>
<dbReference type="Proteomes" id="UP000054717">
    <property type="component" value="Unassembled WGS sequence"/>
</dbReference>
<dbReference type="GO" id="GO:0006108">
    <property type="term" value="P:malate metabolic process"/>
    <property type="evidence" value="ECO:0007669"/>
    <property type="project" value="TreeGrafter"/>
</dbReference>
<dbReference type="PANTHER" id="PTHR11444">
    <property type="entry name" value="ASPARTATEAMMONIA/ARGININOSUCCINATE/ADENYLOSUCCINATE LYASE"/>
    <property type="match status" value="1"/>
</dbReference>
<name>A0A158HT32_9BURK</name>
<gene>
    <name evidence="3" type="primary">fumC</name>
    <name evidence="6" type="ORF">AWB66_02613</name>
</gene>
<dbReference type="HAMAP" id="MF_00743">
    <property type="entry name" value="FumaraseC"/>
    <property type="match status" value="1"/>
</dbReference>
<dbReference type="NCBIfam" id="NF008909">
    <property type="entry name" value="PRK12273.1"/>
    <property type="match status" value="1"/>
</dbReference>
<dbReference type="AlphaFoldDB" id="A0A158HT32"/>
<dbReference type="Gene3D" id="1.10.275.10">
    <property type="entry name" value="Fumarase/aspartase (N-terminal domain)"/>
    <property type="match status" value="1"/>
</dbReference>
<keyword evidence="3" id="KW-0816">Tricarboxylic acid cycle</keyword>
<dbReference type="PRINTS" id="PR00149">
    <property type="entry name" value="FUMRATELYASE"/>
</dbReference>
<dbReference type="Gene3D" id="1.20.200.10">
    <property type="entry name" value="Fumarase/aspartase (Central domain)"/>
    <property type="match status" value="1"/>
</dbReference>
<comment type="pathway">
    <text evidence="3">Carbohydrate metabolism; tricarboxylic acid cycle; (S)-malate from fumarate: step 1/1.</text>
</comment>
<organism evidence="6 7">
    <name type="scientific">Caballeronia telluris</name>
    <dbReference type="NCBI Taxonomy" id="326475"/>
    <lineage>
        <taxon>Bacteria</taxon>
        <taxon>Pseudomonadati</taxon>
        <taxon>Pseudomonadota</taxon>
        <taxon>Betaproteobacteria</taxon>
        <taxon>Burkholderiales</taxon>
        <taxon>Burkholderiaceae</taxon>
        <taxon>Caballeronia</taxon>
    </lineage>
</organism>
<dbReference type="PROSITE" id="PS00163">
    <property type="entry name" value="FUMARATE_LYASES"/>
    <property type="match status" value="1"/>
</dbReference>
<dbReference type="Gene3D" id="1.10.40.30">
    <property type="entry name" value="Fumarase/aspartase (C-terminal domain)"/>
    <property type="match status" value="1"/>
</dbReference>